<dbReference type="Proteomes" id="UP000265520">
    <property type="component" value="Unassembled WGS sequence"/>
</dbReference>
<organism evidence="2 3">
    <name type="scientific">Trifolium medium</name>
    <dbReference type="NCBI Taxonomy" id="97028"/>
    <lineage>
        <taxon>Eukaryota</taxon>
        <taxon>Viridiplantae</taxon>
        <taxon>Streptophyta</taxon>
        <taxon>Embryophyta</taxon>
        <taxon>Tracheophyta</taxon>
        <taxon>Spermatophyta</taxon>
        <taxon>Magnoliopsida</taxon>
        <taxon>eudicotyledons</taxon>
        <taxon>Gunneridae</taxon>
        <taxon>Pentapetalae</taxon>
        <taxon>rosids</taxon>
        <taxon>fabids</taxon>
        <taxon>Fabales</taxon>
        <taxon>Fabaceae</taxon>
        <taxon>Papilionoideae</taxon>
        <taxon>50 kb inversion clade</taxon>
        <taxon>NPAAA clade</taxon>
        <taxon>Hologalegina</taxon>
        <taxon>IRL clade</taxon>
        <taxon>Trifolieae</taxon>
        <taxon>Trifolium</taxon>
    </lineage>
</organism>
<dbReference type="Gene3D" id="1.10.8.10">
    <property type="entry name" value="DNA helicase RuvA subunit, C-terminal domain"/>
    <property type="match status" value="1"/>
</dbReference>
<comment type="caution">
    <text evidence="2">The sequence shown here is derived from an EMBL/GenBank/DDBJ whole genome shotgun (WGS) entry which is preliminary data.</text>
</comment>
<proteinExistence type="predicted"/>
<feature type="non-terminal residue" evidence="2">
    <location>
        <position position="51"/>
    </location>
</feature>
<evidence type="ECO:0000313" key="3">
    <source>
        <dbReference type="Proteomes" id="UP000265520"/>
    </source>
</evidence>
<protein>
    <submittedName>
        <fullName evidence="2">Nascent polypeptide-associated complex subunit alpha-like</fullName>
    </submittedName>
</protein>
<accession>A0A392SXV2</accession>
<feature type="region of interest" description="Disordered" evidence="1">
    <location>
        <begin position="1"/>
        <end position="20"/>
    </location>
</feature>
<evidence type="ECO:0000256" key="1">
    <source>
        <dbReference type="SAM" id="MobiDB-lite"/>
    </source>
</evidence>
<dbReference type="EMBL" id="LXQA010451729">
    <property type="protein sequence ID" value="MCI52716.1"/>
    <property type="molecule type" value="Genomic_DNA"/>
</dbReference>
<sequence>MKWAITGVAQPQEEEEADKTDLEPHYIDLVMTQARISKSKDVKALKTHNRT</sequence>
<reference evidence="2 3" key="1">
    <citation type="journal article" date="2018" name="Front. Plant Sci.">
        <title>Red Clover (Trifolium pratense) and Zigzag Clover (T. medium) - A Picture of Genomic Similarities and Differences.</title>
        <authorList>
            <person name="Dluhosova J."/>
            <person name="Istvanek J."/>
            <person name="Nedelnik J."/>
            <person name="Repkova J."/>
        </authorList>
    </citation>
    <scope>NUCLEOTIDE SEQUENCE [LARGE SCALE GENOMIC DNA]</scope>
    <source>
        <strain evidence="3">cv. 10/8</strain>
        <tissue evidence="2">Leaf</tissue>
    </source>
</reference>
<keyword evidence="3" id="KW-1185">Reference proteome</keyword>
<dbReference type="AlphaFoldDB" id="A0A392SXV2"/>
<name>A0A392SXV2_9FABA</name>
<evidence type="ECO:0000313" key="2">
    <source>
        <dbReference type="EMBL" id="MCI52716.1"/>
    </source>
</evidence>